<feature type="disulfide bond" evidence="13">
    <location>
        <begin position="1531"/>
        <end position="1540"/>
    </location>
</feature>
<dbReference type="FunFam" id="2.10.25.10:FF:000189">
    <property type="entry name" value="Laminin subunit alpha 2"/>
    <property type="match status" value="1"/>
</dbReference>
<feature type="disulfide bond" evidence="13">
    <location>
        <begin position="571"/>
        <end position="588"/>
    </location>
</feature>
<comment type="subcellular location">
    <subcellularLocation>
        <location evidence="1">Secreted</location>
        <location evidence="1">Extracellular space</location>
        <location evidence="1">Extracellular matrix</location>
        <location evidence="1">Basement membrane</location>
    </subcellularLocation>
</comment>
<evidence type="ECO:0000256" key="4">
    <source>
        <dbReference type="ARBA" id="ARBA00022729"/>
    </source>
</evidence>
<evidence type="ECO:0000256" key="7">
    <source>
        <dbReference type="ARBA" id="ARBA00022889"/>
    </source>
</evidence>
<feature type="domain" description="Laminin EGF-like" evidence="17">
    <location>
        <begin position="2075"/>
        <end position="2121"/>
    </location>
</feature>
<feature type="disulfide bond" evidence="13">
    <location>
        <begin position="590"/>
        <end position="599"/>
    </location>
</feature>
<dbReference type="FunFam" id="2.10.25.10:FF:000069">
    <property type="entry name" value="Laminin subunit alpha 1"/>
    <property type="match status" value="1"/>
</dbReference>
<keyword evidence="2" id="KW-0964">Secreted</keyword>
<sequence>MWSIILWTVFCFASYLCAPPTYLSPPHFNLAEEKNITATATCGEGVPEPEMFCKLVGAIWYDSSHAESQVVDGQACDYCFDKEPRLNHKIEYAIDGTERYWQSPPLSRGQIYESINITIDLGQCRAMCILKLTLIDSHITIVLKFNYVDSDRKEFHVAYVFLKMGNAPRPDVWILERSKDGGKTYTPWQYFASTKEECSKRFGRQTIFPISKDDSVICETKFSKLVPLEGGEIDVSLINDRPNSNNFSLSEVLQEWTRATNIRLRLLKPKTTLGVKSAAFKQDPTVTRRYFYSIKEINVGGRCVCNGHASTCDVIPNESPRTLYCQCDHNTCGPQCGECCPGFVAKKWKPATVNNPNECEECNCFGHSSNCVYNETVDQLGLSLDKYGQRSGGGVCLDCQHNTEGINCDKCKPKFYRPANRPLTAINVCEPCNCNETISTGLCQDGHGRCECKKQFLAPNCDRCSPGYYNYPNCFECDCFVNGTLDGSCEIRGGQCPCKPGYTGKFCRQCAENYFGFPDCKPCECARGSSVNDKCEVNSGNCTCRHSYGGRRCEKCDVGFFNYPTCSLCDCDRQGSTEEICNPSTGKCSCKPGFGGTRCDQCAAGFFGYPNCTACECNTHGSPLIACHFATGRCSCLRQFGGKKCDKCAPGFHKFPKCESCMCDVSGSKGITCNENGQCNCKDNFDGDRCNKCKENFYNYPLCEQCNCNPAGTLPTFAGCGSLTTGELCLCKSRVTGRQCHLCKELYWNLKKSNRDGCQKCDCNVTGTISALELCNGEDGQCLCKKNVKSRTCSECVDGTYGLSEGNLFGCRECGCNLGGAINNNCNKYTGNCACRPRLQGQKCDKVAKNHYFPTLYQHTFELENGTTPNETPARFNYKEEDFPNFSWKGYANFSNIQREVILNIPIEKERLFLPVYRYVNPNQKPATAKLTLTPDFDDEPQEVSFSFEPSKEPKHIVLTDKTGVGIPPLVLSPGNWKASLKVEDDILVDYMVLIPQNYYEAAILRDSAQKACNMYGKAHLCKQYAYPMLPKTSVSMKADSANYAAENSELLPSHKYDDFDASKLGLNSDQKLAKMNKDQQNLKMKSQINANEKYSAVIIYSNPEQTEEEFEKAAVLEVQATASDTEPQIGKSVLTKCHYSFPCRQAIKTAEGAVAVFTFNSSDVEFNLRFDEHKHRRSDGNDSMPEVGVIEVALIPSSEWSMDYVTPSFVCSMKNSKCIESPFIANPEAAKFEVEKSLRVEENTESSYREVEGEGISKPILIYAKEGSIITIEGSLPKSGVYTFVVQYYQTDSPSFDIEVTAQNTPAIIPIKHCPNKMGCRSVLREKETGSTNFQISQDFSLILKNPKNRTVGLDYILVVPSDLYSNDILQLQAAESATDFLKQCAQNSFYVSTNASEFCKESVFALTTEYNNGALPCKCNGDGSYKFECEEFGGQCPCKPNIIGRTCNSCKIGYYGFPKCKPCDCPSSAICHERTGQCICPPRVTGQKCDQCRENTYGFHSILGCQECNCNLRGSENKQCDLVTGNCTCRNNIIGRTCNTCKRGYASFPHCTLCDCDIRGTTEEICNKESRLCYCKKNVYGDTCDECQPGSFFLQESNPVGCTKCFCFTTTDKCRSSSLSVIPIKDMTNNKWELVKLQFDPSTVKEMTLEDSIKLKLVENQVRAILSESTRGDNPTDNPTLNATGLYFSAPSTYLGNKITSYGLNVAYTIQNIVESTEFDDALITADLILVGNNITVVHESVEQPGDPQIPFPFSYALTEKNFKRLDDVKLTREQLMMLLVNLQHIYIKASYFKPSVEIHLMDFTLESTTEEYIRGSQLALSVEKCACPRNYNGTSCEQCARGYYRVKSGPYLGSCVPCQCHRHSDECDVETGKCFNCKNNTVGDHCEKCASGYHGDATKGSPGDCLICACPLPTEKNNFATSCEIRDIRIGNTMAQQISCTCKEGYFGPTCNVCAAGYYGRPMVANEVCKRCECNGNINSSQIGSCDSETGRCLKCLNNTSGPACEICRSWNWGDAIEKKDCRSCNCNKTGSEKCDHKTGECKCLPQVIGETCDQCEPNHWDFFSRKGCRPCECGEAAINSSCDILTGHCYCQPGVAGPHCKHCKSGFWKYTAQGCESCNCAEKFSEGTGCDQETGKCKCLPGVIGEKCNSCPPRWVFIKNVRCQKCDSCVHFLLDDTDQLPALIDPTLAELRLASASLYAYRKLDHVKETIGIYKYNITNLVQNPTPFDLGSLDKEFQSIESIGEKMQSFAELNLRKGEKTTQMAINMTNECKKIEEEIDAAYGKLNDVISELKKLETGIIHPSIATDLDRKILDSERILQFLNETSFSRNRDRSELEKNLTAELLLRIEEYKKPTIITANNISDVNSRLDRMQNASNILDKKIEHSVNNTISAETINGMTRTKLLDLTRIVKESTETEVNATKALSDASDLYAKAKTISIQNRFIDLDNKEDEVKPKLDSLKEATSELQKLNEELKPLVKNASKHAEDLQNRKKALEEAVESYRDYSKRPLDAANSYNSILSEIENATKAAEDAKNSSQEAKKLSDVGEIIE</sequence>
<dbReference type="GO" id="GO:0009887">
    <property type="term" value="P:animal organ morphogenesis"/>
    <property type="evidence" value="ECO:0007669"/>
    <property type="project" value="TreeGrafter"/>
</dbReference>
<keyword evidence="4 16" id="KW-0732">Signal</keyword>
<evidence type="ECO:0000256" key="6">
    <source>
        <dbReference type="ARBA" id="ARBA00022869"/>
    </source>
</evidence>
<dbReference type="GO" id="GO:0034446">
    <property type="term" value="P:substrate adhesion-dependent cell spreading"/>
    <property type="evidence" value="ECO:0007669"/>
    <property type="project" value="TreeGrafter"/>
</dbReference>
<keyword evidence="10" id="KW-0325">Glycoprotein</keyword>
<dbReference type="CDD" id="cd00055">
    <property type="entry name" value="EGF_Lam"/>
    <property type="match status" value="21"/>
</dbReference>
<feature type="domain" description="Laminin EGF-like" evidence="17">
    <location>
        <begin position="569"/>
        <end position="614"/>
    </location>
</feature>
<dbReference type="Pfam" id="PF24973">
    <property type="entry name" value="EGF_LMN_ATRN"/>
    <property type="match status" value="1"/>
</dbReference>
<dbReference type="InterPro" id="IPR000742">
    <property type="entry name" value="EGF"/>
</dbReference>
<dbReference type="FunFam" id="2.10.25.10:FF:000051">
    <property type="entry name" value="Laminin subunit alpha 4"/>
    <property type="match status" value="1"/>
</dbReference>
<evidence type="ECO:0000256" key="9">
    <source>
        <dbReference type="ARBA" id="ARBA00023157"/>
    </source>
</evidence>
<feature type="domain" description="Laminin EGF-like" evidence="17">
    <location>
        <begin position="1556"/>
        <end position="1606"/>
    </location>
</feature>
<gene>
    <name evidence="20" type="ORF">B4U80_05784</name>
</gene>
<evidence type="ECO:0000256" key="14">
    <source>
        <dbReference type="SAM" id="Coils"/>
    </source>
</evidence>
<feature type="disulfide bond" evidence="13">
    <location>
        <begin position="615"/>
        <end position="627"/>
    </location>
</feature>
<feature type="disulfide bond" evidence="13">
    <location>
        <begin position="1421"/>
        <end position="1438"/>
    </location>
</feature>
<comment type="caution">
    <text evidence="13">Lacks conserved residue(s) required for the propagation of feature annotation.</text>
</comment>
<dbReference type="SMART" id="SM00136">
    <property type="entry name" value="LamNT"/>
    <property type="match status" value="1"/>
</dbReference>
<dbReference type="PANTHER" id="PTHR10574">
    <property type="entry name" value="NETRIN/LAMININ-RELATED"/>
    <property type="match status" value="1"/>
</dbReference>
<dbReference type="FunFam" id="2.10.25.10:FF:000388">
    <property type="entry name" value="Laminin subunit alpha"/>
    <property type="match status" value="1"/>
</dbReference>
<keyword evidence="11 13" id="KW-0424">Laminin EGF-like domain</keyword>
<feature type="domain" description="Laminin EGF-like" evidence="17">
    <location>
        <begin position="1975"/>
        <end position="2027"/>
    </location>
</feature>
<dbReference type="Proteomes" id="UP000288716">
    <property type="component" value="Unassembled WGS sequence"/>
</dbReference>
<feature type="domain" description="Laminin EGF-like" evidence="17">
    <location>
        <begin position="1861"/>
        <end position="1910"/>
    </location>
</feature>
<feature type="disulfide bond" evidence="13">
    <location>
        <begin position="523"/>
        <end position="535"/>
    </location>
</feature>
<organism evidence="20 21">
    <name type="scientific">Leptotrombidium deliense</name>
    <dbReference type="NCBI Taxonomy" id="299467"/>
    <lineage>
        <taxon>Eukaryota</taxon>
        <taxon>Metazoa</taxon>
        <taxon>Ecdysozoa</taxon>
        <taxon>Arthropoda</taxon>
        <taxon>Chelicerata</taxon>
        <taxon>Arachnida</taxon>
        <taxon>Acari</taxon>
        <taxon>Acariformes</taxon>
        <taxon>Trombidiformes</taxon>
        <taxon>Prostigmata</taxon>
        <taxon>Anystina</taxon>
        <taxon>Parasitengona</taxon>
        <taxon>Trombiculoidea</taxon>
        <taxon>Trombiculidae</taxon>
        <taxon>Leptotrombidium</taxon>
    </lineage>
</organism>
<dbReference type="FunFam" id="2.10.25.10:FF:000074">
    <property type="entry name" value="Laminin subunit alpha"/>
    <property type="match status" value="1"/>
</dbReference>
<dbReference type="Pfam" id="PF00052">
    <property type="entry name" value="Laminin_B"/>
    <property type="match status" value="1"/>
</dbReference>
<proteinExistence type="predicted"/>
<keyword evidence="5" id="KW-0677">Repeat</keyword>
<feature type="signal peptide" evidence="16">
    <location>
        <begin position="1"/>
        <end position="17"/>
    </location>
</feature>
<dbReference type="GO" id="GO:0070831">
    <property type="term" value="P:basement membrane assembly"/>
    <property type="evidence" value="ECO:0007669"/>
    <property type="project" value="TreeGrafter"/>
</dbReference>
<evidence type="ECO:0000256" key="11">
    <source>
        <dbReference type="ARBA" id="ARBA00023292"/>
    </source>
</evidence>
<evidence type="ECO:0000256" key="2">
    <source>
        <dbReference type="ARBA" id="ARBA00022525"/>
    </source>
</evidence>
<dbReference type="STRING" id="299467.A0A443SVX9"/>
<feature type="coiled-coil region" evidence="14">
    <location>
        <begin position="2269"/>
        <end position="2296"/>
    </location>
</feature>
<dbReference type="InterPro" id="IPR000034">
    <property type="entry name" value="Laminin_IV"/>
</dbReference>
<feature type="disulfide bond" evidence="13">
    <location>
        <begin position="2047"/>
        <end position="2056"/>
    </location>
</feature>
<feature type="disulfide bond" evidence="13">
    <location>
        <begin position="1577"/>
        <end position="1586"/>
    </location>
</feature>
<keyword evidence="7" id="KW-0130">Cell adhesion</keyword>
<dbReference type="Gene3D" id="2.10.25.10">
    <property type="entry name" value="Laminin"/>
    <property type="match status" value="21"/>
</dbReference>
<dbReference type="PROSITE" id="PS50027">
    <property type="entry name" value="EGF_LAM_2"/>
    <property type="match status" value="14"/>
</dbReference>
<dbReference type="PROSITE" id="PS51115">
    <property type="entry name" value="LAMININ_IVA"/>
    <property type="match status" value="1"/>
</dbReference>
<evidence type="ECO:0000256" key="1">
    <source>
        <dbReference type="ARBA" id="ARBA00004302"/>
    </source>
</evidence>
<evidence type="ECO:0000259" key="17">
    <source>
        <dbReference type="PROSITE" id="PS50027"/>
    </source>
</evidence>
<name>A0A443SVX9_9ACAR</name>
<feature type="disulfide bond" evidence="13">
    <location>
        <begin position="1482"/>
        <end position="1491"/>
    </location>
</feature>
<dbReference type="OrthoDB" id="10011303at2759"/>
<dbReference type="Pfam" id="PF00053">
    <property type="entry name" value="EGF_laminin"/>
    <property type="match status" value="20"/>
</dbReference>
<dbReference type="Pfam" id="PF00055">
    <property type="entry name" value="Laminin_N"/>
    <property type="match status" value="2"/>
</dbReference>
<keyword evidence="9 13" id="KW-1015">Disulfide bond</keyword>
<evidence type="ECO:0000259" key="18">
    <source>
        <dbReference type="PROSITE" id="PS51115"/>
    </source>
</evidence>
<feature type="disulfide bond" evidence="13">
    <location>
        <begin position="1999"/>
        <end position="2008"/>
    </location>
</feature>
<dbReference type="InterPro" id="IPR056863">
    <property type="entry name" value="LMN_ATRN_NET-like_EGF"/>
</dbReference>
<feature type="disulfide bond" evidence="13">
    <location>
        <begin position="544"/>
        <end position="553"/>
    </location>
</feature>
<feature type="disulfide bond" evidence="13">
    <location>
        <begin position="569"/>
        <end position="581"/>
    </location>
</feature>
<dbReference type="FunFam" id="2.10.25.10:FF:000011">
    <property type="entry name" value="Cadherin EGF LAG seven-pass G-type receptor"/>
    <property type="match status" value="2"/>
</dbReference>
<dbReference type="FunFam" id="2.10.25.10:FF:000083">
    <property type="entry name" value="Laminin subunit alpha"/>
    <property type="match status" value="1"/>
</dbReference>
<keyword evidence="6" id="KW-0084">Basement membrane</keyword>
<feature type="disulfide bond" evidence="13">
    <location>
        <begin position="1510"/>
        <end position="1522"/>
    </location>
</feature>
<feature type="compositionally biased region" description="Basic and acidic residues" evidence="15">
    <location>
        <begin position="2535"/>
        <end position="2551"/>
    </location>
</feature>
<dbReference type="SUPFAM" id="SSF57196">
    <property type="entry name" value="EGF/Laminin"/>
    <property type="match status" value="20"/>
</dbReference>
<evidence type="ECO:0000313" key="21">
    <source>
        <dbReference type="Proteomes" id="UP000288716"/>
    </source>
</evidence>
<evidence type="ECO:0000256" key="5">
    <source>
        <dbReference type="ARBA" id="ARBA00022737"/>
    </source>
</evidence>
<feature type="disulfide bond" evidence="13">
    <location>
        <begin position="525"/>
        <end position="542"/>
    </location>
</feature>
<keyword evidence="8 14" id="KW-0175">Coiled coil</keyword>
<feature type="domain" description="Laminin EGF-like" evidence="17">
    <location>
        <begin position="2028"/>
        <end position="2074"/>
    </location>
</feature>
<accession>A0A443SVX9</accession>
<comment type="caution">
    <text evidence="20">The sequence shown here is derived from an EMBL/GenBank/DDBJ whole genome shotgun (WGS) entry which is preliminary data.</text>
</comment>
<feature type="disulfide bond" evidence="13">
    <location>
        <begin position="477"/>
        <end position="489"/>
    </location>
</feature>
<protein>
    <submittedName>
        <fullName evidence="20">Laminin subunit alpha-like protein</fullName>
    </submittedName>
</protein>
<dbReference type="PRINTS" id="PR00011">
    <property type="entry name" value="EGFLAMININ"/>
</dbReference>
<dbReference type="PANTHER" id="PTHR10574:SF406">
    <property type="entry name" value="LAMININ SUBUNIT ALPHA 5"/>
    <property type="match status" value="1"/>
</dbReference>
<feature type="disulfide bond" evidence="13">
    <location>
        <begin position="784"/>
        <end position="793"/>
    </location>
</feature>
<evidence type="ECO:0000256" key="13">
    <source>
        <dbReference type="PROSITE-ProRule" id="PRU00460"/>
    </source>
</evidence>
<dbReference type="InterPro" id="IPR050440">
    <property type="entry name" value="Laminin/Netrin_ECM"/>
</dbReference>
<keyword evidence="3" id="KW-0272">Extracellular matrix</keyword>
<feature type="domain" description="Laminin EGF-like" evidence="17">
    <location>
        <begin position="661"/>
        <end position="705"/>
    </location>
</feature>
<dbReference type="FunFam" id="2.10.25.10:FF:000106">
    <property type="entry name" value="Heparan sulfate proteoglycan 2"/>
    <property type="match status" value="1"/>
</dbReference>
<comment type="subunit">
    <text evidence="12">Laminin is a complex glycoprotein, consisting of three different polypeptide chains (alpha, beta, gamma), which are bound to each other by disulfide bonds into a cross-shaped molecule comprising one long and three short arms with globules at each end.</text>
</comment>
<dbReference type="PROSITE" id="PS01248">
    <property type="entry name" value="EGF_LAM_1"/>
    <property type="match status" value="7"/>
</dbReference>
<feature type="domain" description="Laminin EGF-like" evidence="17">
    <location>
        <begin position="1510"/>
        <end position="1555"/>
    </location>
</feature>
<reference evidence="20 21" key="1">
    <citation type="journal article" date="2018" name="Gigascience">
        <title>Genomes of trombidid mites reveal novel predicted allergens and laterally-transferred genes associated with secondary metabolism.</title>
        <authorList>
            <person name="Dong X."/>
            <person name="Chaisiri K."/>
            <person name="Xia D."/>
            <person name="Armstrong S.D."/>
            <person name="Fang Y."/>
            <person name="Donnelly M.J."/>
            <person name="Kadowaki T."/>
            <person name="McGarry J.W."/>
            <person name="Darby A.C."/>
            <person name="Makepeace B.L."/>
        </authorList>
    </citation>
    <scope>NUCLEOTIDE SEQUENCE [LARGE SCALE GENOMIC DNA]</scope>
    <source>
        <strain evidence="20">UoL-UT</strain>
    </source>
</reference>
<evidence type="ECO:0000256" key="12">
    <source>
        <dbReference type="ARBA" id="ARBA00065619"/>
    </source>
</evidence>
<feature type="disulfide bond" evidence="13">
    <location>
        <begin position="498"/>
        <end position="507"/>
    </location>
</feature>
<dbReference type="SMART" id="SM00281">
    <property type="entry name" value="LamB"/>
    <property type="match status" value="1"/>
</dbReference>
<feature type="disulfide bond" evidence="13">
    <location>
        <begin position="617"/>
        <end position="634"/>
    </location>
</feature>
<feature type="chain" id="PRO_5019493409" evidence="16">
    <location>
        <begin position="18"/>
        <end position="2557"/>
    </location>
</feature>
<dbReference type="GO" id="GO:0016477">
    <property type="term" value="P:cell migration"/>
    <property type="evidence" value="ECO:0007669"/>
    <property type="project" value="TreeGrafter"/>
</dbReference>
<feature type="disulfide bond" evidence="13">
    <location>
        <begin position="2011"/>
        <end position="2025"/>
    </location>
</feature>
<dbReference type="InterPro" id="IPR008211">
    <property type="entry name" value="Laminin_N"/>
</dbReference>
<evidence type="ECO:0000256" key="16">
    <source>
        <dbReference type="SAM" id="SignalP"/>
    </source>
</evidence>
<feature type="disulfide bond" evidence="13">
    <location>
        <begin position="1558"/>
        <end position="1575"/>
    </location>
</feature>
<dbReference type="InterPro" id="IPR002049">
    <property type="entry name" value="LE_dom"/>
</dbReference>
<feature type="domain" description="Laminin N-terminal" evidence="19">
    <location>
        <begin position="19"/>
        <end position="302"/>
    </location>
</feature>
<dbReference type="GO" id="GO:0009888">
    <property type="term" value="P:tissue development"/>
    <property type="evidence" value="ECO:0007669"/>
    <property type="project" value="TreeGrafter"/>
</dbReference>
<dbReference type="EMBL" id="NCKV01000090">
    <property type="protein sequence ID" value="RWS31675.1"/>
    <property type="molecule type" value="Genomic_DNA"/>
</dbReference>
<feature type="disulfide bond" evidence="13">
    <location>
        <begin position="479"/>
        <end position="496"/>
    </location>
</feature>
<evidence type="ECO:0000256" key="3">
    <source>
        <dbReference type="ARBA" id="ARBA00022530"/>
    </source>
</evidence>
<dbReference type="GO" id="GO:0007411">
    <property type="term" value="P:axon guidance"/>
    <property type="evidence" value="ECO:0007669"/>
    <property type="project" value="TreeGrafter"/>
</dbReference>
<dbReference type="VEuPathDB" id="VectorBase:LDEU000363"/>
<keyword evidence="21" id="KW-1185">Reference proteome</keyword>
<dbReference type="SMART" id="SM00180">
    <property type="entry name" value="EGF_Lam"/>
    <property type="match status" value="21"/>
</dbReference>
<feature type="region of interest" description="Disordered" evidence="15">
    <location>
        <begin position="2533"/>
        <end position="2557"/>
    </location>
</feature>
<dbReference type="FunFam" id="2.10.25.10:FF:000407">
    <property type="entry name" value="Laminin subunit alpha-3"/>
    <property type="match status" value="1"/>
</dbReference>
<feature type="disulfide bond" evidence="13">
    <location>
        <begin position="636"/>
        <end position="645"/>
    </location>
</feature>
<dbReference type="FunFam" id="2.10.25.10:FF:000090">
    <property type="entry name" value="laminin subunit alpha"/>
    <property type="match status" value="1"/>
</dbReference>
<feature type="domain" description="Laminin EGF-like" evidence="17">
    <location>
        <begin position="523"/>
        <end position="568"/>
    </location>
</feature>
<feature type="domain" description="Laminin EGF-like" evidence="17">
    <location>
        <begin position="477"/>
        <end position="522"/>
    </location>
</feature>
<feature type="domain" description="Laminin IV type A" evidence="18">
    <location>
        <begin position="1629"/>
        <end position="1827"/>
    </location>
</feature>
<feature type="disulfide bond" evidence="13">
    <location>
        <begin position="661"/>
        <end position="673"/>
    </location>
</feature>
<feature type="domain" description="Laminin EGF-like" evidence="17">
    <location>
        <begin position="1419"/>
        <end position="1464"/>
    </location>
</feature>
<feature type="domain" description="Laminin EGF-like" evidence="17">
    <location>
        <begin position="1465"/>
        <end position="1509"/>
    </location>
</feature>
<feature type="disulfide bond" evidence="13">
    <location>
        <begin position="1880"/>
        <end position="1889"/>
    </location>
</feature>
<dbReference type="SMART" id="SM00181">
    <property type="entry name" value="EGF"/>
    <property type="match status" value="13"/>
</dbReference>
<feature type="disulfide bond" evidence="13">
    <location>
        <begin position="681"/>
        <end position="690"/>
    </location>
</feature>
<dbReference type="PROSITE" id="PS51117">
    <property type="entry name" value="LAMININ_NTER"/>
    <property type="match status" value="1"/>
</dbReference>
<feature type="disulfide bond" evidence="13">
    <location>
        <begin position="1512"/>
        <end position="1529"/>
    </location>
</feature>
<evidence type="ECO:0000256" key="10">
    <source>
        <dbReference type="ARBA" id="ARBA00023180"/>
    </source>
</evidence>
<evidence type="ECO:0000313" key="20">
    <source>
        <dbReference type="EMBL" id="RWS31675.1"/>
    </source>
</evidence>
<feature type="domain" description="Laminin EGF-like" evidence="17">
    <location>
        <begin position="615"/>
        <end position="660"/>
    </location>
</feature>
<feature type="disulfide bond" evidence="13">
    <location>
        <begin position="1556"/>
        <end position="1568"/>
    </location>
</feature>
<dbReference type="FunFam" id="2.10.25.10:FF:000034">
    <property type="entry name" value="Laminin subunit alpha 3"/>
    <property type="match status" value="1"/>
</dbReference>
<evidence type="ECO:0000259" key="19">
    <source>
        <dbReference type="PROSITE" id="PS51117"/>
    </source>
</evidence>
<feature type="domain" description="Laminin EGF-like" evidence="17">
    <location>
        <begin position="761"/>
        <end position="813"/>
    </location>
</feature>
<dbReference type="GO" id="GO:0043256">
    <property type="term" value="C:laminin complex"/>
    <property type="evidence" value="ECO:0007669"/>
    <property type="project" value="TreeGrafter"/>
</dbReference>
<feature type="disulfide bond" evidence="13">
    <location>
        <begin position="1440"/>
        <end position="1449"/>
    </location>
</feature>
<dbReference type="Gene3D" id="2.60.120.260">
    <property type="entry name" value="Galactose-binding domain-like"/>
    <property type="match status" value="1"/>
</dbReference>
<evidence type="ECO:0000256" key="8">
    <source>
        <dbReference type="ARBA" id="ARBA00023054"/>
    </source>
</evidence>
<feature type="disulfide bond" evidence="13">
    <location>
        <begin position="2095"/>
        <end position="2104"/>
    </location>
</feature>
<evidence type="ECO:0000256" key="15">
    <source>
        <dbReference type="SAM" id="MobiDB-lite"/>
    </source>
</evidence>
<feature type="disulfide bond" evidence="13">
    <location>
        <begin position="1419"/>
        <end position="1431"/>
    </location>
</feature>